<keyword evidence="4" id="KW-0804">Transcription</keyword>
<comment type="subcellular location">
    <subcellularLocation>
        <location evidence="1">Nucleus</location>
    </subcellularLocation>
</comment>
<evidence type="ECO:0000313" key="8">
    <source>
        <dbReference type="EMBL" id="RHN40160.1"/>
    </source>
</evidence>
<dbReference type="PROSITE" id="PS50066">
    <property type="entry name" value="MADS_BOX_2"/>
    <property type="match status" value="1"/>
</dbReference>
<gene>
    <name evidence="9" type="primary">25501021</name>
    <name evidence="7" type="ordered locus">MTR_8g036130</name>
    <name evidence="8" type="ORF">MtrunA17_Chr8g0351751</name>
</gene>
<keyword evidence="3" id="KW-0238">DNA-binding</keyword>
<dbReference type="InterPro" id="IPR036879">
    <property type="entry name" value="TF_MADSbox_sf"/>
</dbReference>
<dbReference type="EMBL" id="CM001224">
    <property type="protein sequence ID" value="KEH19045.1"/>
    <property type="molecule type" value="Genomic_DNA"/>
</dbReference>
<dbReference type="CDD" id="cd00266">
    <property type="entry name" value="MADS_SRF_like"/>
    <property type="match status" value="1"/>
</dbReference>
<evidence type="ECO:0000256" key="3">
    <source>
        <dbReference type="ARBA" id="ARBA00023125"/>
    </source>
</evidence>
<dbReference type="Pfam" id="PF00319">
    <property type="entry name" value="SRF-TF"/>
    <property type="match status" value="1"/>
</dbReference>
<dbReference type="SUPFAM" id="SSF55455">
    <property type="entry name" value="SRF-like"/>
    <property type="match status" value="1"/>
</dbReference>
<evidence type="ECO:0000256" key="1">
    <source>
        <dbReference type="ARBA" id="ARBA00004123"/>
    </source>
</evidence>
<dbReference type="HOGENOM" id="CLU_053053_7_1_1"/>
<dbReference type="FunFam" id="3.40.1810.10:FF:000018">
    <property type="entry name" value="agamous-like MADS-box protein AGL80"/>
    <property type="match status" value="1"/>
</dbReference>
<accession>A0A072TZT1</accession>
<dbReference type="EnsemblPlants" id="KEH19045">
    <property type="protein sequence ID" value="KEH19045"/>
    <property type="gene ID" value="MTR_8g036130"/>
</dbReference>
<dbReference type="InterPro" id="IPR033897">
    <property type="entry name" value="SRF-like_MADS-box"/>
</dbReference>
<evidence type="ECO:0000256" key="5">
    <source>
        <dbReference type="ARBA" id="ARBA00023242"/>
    </source>
</evidence>
<organism evidence="7 10">
    <name type="scientific">Medicago truncatula</name>
    <name type="common">Barrel medic</name>
    <name type="synonym">Medicago tribuloides</name>
    <dbReference type="NCBI Taxonomy" id="3880"/>
    <lineage>
        <taxon>Eukaryota</taxon>
        <taxon>Viridiplantae</taxon>
        <taxon>Streptophyta</taxon>
        <taxon>Embryophyta</taxon>
        <taxon>Tracheophyta</taxon>
        <taxon>Spermatophyta</taxon>
        <taxon>Magnoliopsida</taxon>
        <taxon>eudicotyledons</taxon>
        <taxon>Gunneridae</taxon>
        <taxon>Pentapetalae</taxon>
        <taxon>rosids</taxon>
        <taxon>fabids</taxon>
        <taxon>Fabales</taxon>
        <taxon>Fabaceae</taxon>
        <taxon>Papilionoideae</taxon>
        <taxon>50 kb inversion clade</taxon>
        <taxon>NPAAA clade</taxon>
        <taxon>Hologalegina</taxon>
        <taxon>IRL clade</taxon>
        <taxon>Trifolieae</taxon>
        <taxon>Medicago</taxon>
    </lineage>
</organism>
<reference evidence="7 10" key="2">
    <citation type="journal article" date="2014" name="BMC Genomics">
        <title>An improved genome release (version Mt4.0) for the model legume Medicago truncatula.</title>
        <authorList>
            <person name="Tang H."/>
            <person name="Krishnakumar V."/>
            <person name="Bidwell S."/>
            <person name="Rosen B."/>
            <person name="Chan A."/>
            <person name="Zhou S."/>
            <person name="Gentzbittel L."/>
            <person name="Childs K.L."/>
            <person name="Yandell M."/>
            <person name="Gundlach H."/>
            <person name="Mayer K.F."/>
            <person name="Schwartz D.C."/>
            <person name="Town C.D."/>
        </authorList>
    </citation>
    <scope>GENOME REANNOTATION</scope>
    <source>
        <strain evidence="7">A17</strain>
        <strain evidence="9 10">cv. Jemalong A17</strain>
    </source>
</reference>
<dbReference type="GO" id="GO:0045944">
    <property type="term" value="P:positive regulation of transcription by RNA polymerase II"/>
    <property type="evidence" value="ECO:0007669"/>
    <property type="project" value="InterPro"/>
</dbReference>
<keyword evidence="2" id="KW-0805">Transcription regulation</keyword>
<evidence type="ECO:0000313" key="9">
    <source>
        <dbReference type="EnsemblPlants" id="KEH19045"/>
    </source>
</evidence>
<dbReference type="GO" id="GO:0005634">
    <property type="term" value="C:nucleus"/>
    <property type="evidence" value="ECO:0007669"/>
    <property type="project" value="UniProtKB-SubCell"/>
</dbReference>
<dbReference type="KEGG" id="mtr:25501021"/>
<dbReference type="PANTHER" id="PTHR11945:SF780">
    <property type="entry name" value="MADS-BOX TRANSCRIPTION FACTOR FAMILY PROTEIN"/>
    <property type="match status" value="1"/>
</dbReference>
<reference evidence="8" key="4">
    <citation type="journal article" date="2018" name="Nat. Plants">
        <title>Whole-genome landscape of Medicago truncatula symbiotic genes.</title>
        <authorList>
            <person name="Pecrix Y."/>
            <person name="Gamas P."/>
            <person name="Carrere S."/>
        </authorList>
    </citation>
    <scope>NUCLEOTIDE SEQUENCE</scope>
    <source>
        <tissue evidence="8">Leaves</tissue>
    </source>
</reference>
<dbReference type="AlphaFoldDB" id="A0A072TZT1"/>
<proteinExistence type="predicted"/>
<name>A0A072TZT1_MEDTR</name>
<dbReference type="Gene3D" id="3.40.1810.10">
    <property type="entry name" value="Transcription factor, MADS-box"/>
    <property type="match status" value="1"/>
</dbReference>
<dbReference type="InterPro" id="IPR002100">
    <property type="entry name" value="TF_MADSbox"/>
</dbReference>
<dbReference type="Proteomes" id="UP000002051">
    <property type="component" value="Chromosome 8"/>
</dbReference>
<evidence type="ECO:0000259" key="6">
    <source>
        <dbReference type="PROSITE" id="PS50066"/>
    </source>
</evidence>
<dbReference type="GO" id="GO:0000978">
    <property type="term" value="F:RNA polymerase II cis-regulatory region sequence-specific DNA binding"/>
    <property type="evidence" value="ECO:0000318"/>
    <property type="project" value="GO_Central"/>
</dbReference>
<feature type="domain" description="MADS-box" evidence="6">
    <location>
        <begin position="1"/>
        <end position="49"/>
    </location>
</feature>
<protein>
    <submittedName>
        <fullName evidence="7">MADS-box transcription factor family protein</fullName>
    </submittedName>
    <submittedName>
        <fullName evidence="8">Putative transcription factor MADS-type1 family</fullName>
    </submittedName>
</protein>
<dbReference type="SMART" id="SM00432">
    <property type="entry name" value="MADS"/>
    <property type="match status" value="1"/>
</dbReference>
<dbReference type="Proteomes" id="UP000265566">
    <property type="component" value="Chromosome 8"/>
</dbReference>
<evidence type="ECO:0000256" key="2">
    <source>
        <dbReference type="ARBA" id="ARBA00023015"/>
    </source>
</evidence>
<reference evidence="9" key="3">
    <citation type="submission" date="2015-04" db="UniProtKB">
        <authorList>
            <consortium name="EnsemblPlants"/>
        </authorList>
    </citation>
    <scope>IDENTIFICATION</scope>
    <source>
        <strain evidence="9">cv. Jemalong A17</strain>
    </source>
</reference>
<sequence>MTRRKVKLAFIVNDAARKVTYKKRMKGLLKKIDELSTLCGIEACAIVYGPYEPQPEIWPSPWGVQNVLSKFSMMPEILMEQSKKMMNQETFMNQRVMKAKEQVKKQQKDNKQKEIALLMFQCLNAGKIVDNNMSMVDVNNLAWLIDQNLKDIGRRLEAVDNNGQNQIMTTPTQSEVQFQMAPPPLVKKEEMAMMGHDHFGITMSNGDIMQRQLFMNLMMNDNRDENVPFGHPHDASLQNGFWPNLLP</sequence>
<dbReference type="GO" id="GO:0000981">
    <property type="term" value="F:DNA-binding transcription factor activity, RNA polymerase II-specific"/>
    <property type="evidence" value="ECO:0000318"/>
    <property type="project" value="GO_Central"/>
</dbReference>
<dbReference type="PANTHER" id="PTHR11945">
    <property type="entry name" value="MADS BOX PROTEIN"/>
    <property type="match status" value="1"/>
</dbReference>
<dbReference type="GO" id="GO:0006357">
    <property type="term" value="P:regulation of transcription by RNA polymerase II"/>
    <property type="evidence" value="ECO:0000318"/>
    <property type="project" value="GO_Central"/>
</dbReference>
<dbReference type="GO" id="GO:0046983">
    <property type="term" value="F:protein dimerization activity"/>
    <property type="evidence" value="ECO:0007669"/>
    <property type="project" value="InterPro"/>
</dbReference>
<dbReference type="EMBL" id="PSQE01000008">
    <property type="protein sequence ID" value="RHN40160.1"/>
    <property type="molecule type" value="Genomic_DNA"/>
</dbReference>
<dbReference type="OrthoDB" id="779403at2759"/>
<keyword evidence="5" id="KW-0539">Nucleus</keyword>
<dbReference type="PRINTS" id="PR00404">
    <property type="entry name" value="MADSDOMAIN"/>
</dbReference>
<evidence type="ECO:0000313" key="10">
    <source>
        <dbReference type="Proteomes" id="UP000002051"/>
    </source>
</evidence>
<keyword evidence="10" id="KW-1185">Reference proteome</keyword>
<evidence type="ECO:0000313" key="7">
    <source>
        <dbReference type="EMBL" id="KEH19045.1"/>
    </source>
</evidence>
<dbReference type="Gramene" id="rna46274">
    <property type="protein sequence ID" value="RHN40160.1"/>
    <property type="gene ID" value="gene46274"/>
</dbReference>
<reference evidence="7 10" key="1">
    <citation type="journal article" date="2011" name="Nature">
        <title>The Medicago genome provides insight into the evolution of rhizobial symbioses.</title>
        <authorList>
            <person name="Young N.D."/>
            <person name="Debelle F."/>
            <person name="Oldroyd G.E."/>
            <person name="Geurts R."/>
            <person name="Cannon S.B."/>
            <person name="Udvardi M.K."/>
            <person name="Benedito V.A."/>
            <person name="Mayer K.F."/>
            <person name="Gouzy J."/>
            <person name="Schoof H."/>
            <person name="Van de Peer Y."/>
            <person name="Proost S."/>
            <person name="Cook D.R."/>
            <person name="Meyers B.C."/>
            <person name="Spannagl M."/>
            <person name="Cheung F."/>
            <person name="De Mita S."/>
            <person name="Krishnakumar V."/>
            <person name="Gundlach H."/>
            <person name="Zhou S."/>
            <person name="Mudge J."/>
            <person name="Bharti A.K."/>
            <person name="Murray J.D."/>
            <person name="Naoumkina M.A."/>
            <person name="Rosen B."/>
            <person name="Silverstein K.A."/>
            <person name="Tang H."/>
            <person name="Rombauts S."/>
            <person name="Zhao P.X."/>
            <person name="Zhou P."/>
            <person name="Barbe V."/>
            <person name="Bardou P."/>
            <person name="Bechner M."/>
            <person name="Bellec A."/>
            <person name="Berger A."/>
            <person name="Berges H."/>
            <person name="Bidwell S."/>
            <person name="Bisseling T."/>
            <person name="Choisne N."/>
            <person name="Couloux A."/>
            <person name="Denny R."/>
            <person name="Deshpande S."/>
            <person name="Dai X."/>
            <person name="Doyle J.J."/>
            <person name="Dudez A.M."/>
            <person name="Farmer A.D."/>
            <person name="Fouteau S."/>
            <person name="Franken C."/>
            <person name="Gibelin C."/>
            <person name="Gish J."/>
            <person name="Goldstein S."/>
            <person name="Gonzalez A.J."/>
            <person name="Green P.J."/>
            <person name="Hallab A."/>
            <person name="Hartog M."/>
            <person name="Hua A."/>
            <person name="Humphray S.J."/>
            <person name="Jeong D.H."/>
            <person name="Jing Y."/>
            <person name="Jocker A."/>
            <person name="Kenton S.M."/>
            <person name="Kim D.J."/>
            <person name="Klee K."/>
            <person name="Lai H."/>
            <person name="Lang C."/>
            <person name="Lin S."/>
            <person name="Macmil S.L."/>
            <person name="Magdelenat G."/>
            <person name="Matthews L."/>
            <person name="McCorrison J."/>
            <person name="Monaghan E.L."/>
            <person name="Mun J.H."/>
            <person name="Najar F.Z."/>
            <person name="Nicholson C."/>
            <person name="Noirot C."/>
            <person name="O'Bleness M."/>
            <person name="Paule C.R."/>
            <person name="Poulain J."/>
            <person name="Prion F."/>
            <person name="Qin B."/>
            <person name="Qu C."/>
            <person name="Retzel E.F."/>
            <person name="Riddle C."/>
            <person name="Sallet E."/>
            <person name="Samain S."/>
            <person name="Samson N."/>
            <person name="Sanders I."/>
            <person name="Saurat O."/>
            <person name="Scarpelli C."/>
            <person name="Schiex T."/>
            <person name="Segurens B."/>
            <person name="Severin A.J."/>
            <person name="Sherrier D.J."/>
            <person name="Shi R."/>
            <person name="Sims S."/>
            <person name="Singer S.R."/>
            <person name="Sinharoy S."/>
            <person name="Sterck L."/>
            <person name="Viollet A."/>
            <person name="Wang B.B."/>
            <person name="Wang K."/>
            <person name="Wang M."/>
            <person name="Wang X."/>
            <person name="Warfsmann J."/>
            <person name="Weissenbach J."/>
            <person name="White D.D."/>
            <person name="White J.D."/>
            <person name="Wiley G.B."/>
            <person name="Wincker P."/>
            <person name="Xing Y."/>
            <person name="Yang L."/>
            <person name="Yao Z."/>
            <person name="Ying F."/>
            <person name="Zhai J."/>
            <person name="Zhou L."/>
            <person name="Zuber A."/>
            <person name="Denarie J."/>
            <person name="Dixon R.A."/>
            <person name="May G.D."/>
            <person name="Schwartz D.C."/>
            <person name="Rogers J."/>
            <person name="Quetier F."/>
            <person name="Town C.D."/>
            <person name="Roe B.A."/>
        </authorList>
    </citation>
    <scope>NUCLEOTIDE SEQUENCE [LARGE SCALE GENOMIC DNA]</scope>
    <source>
        <strain evidence="7">A17</strain>
        <strain evidence="9 10">cv. Jemalong A17</strain>
    </source>
</reference>
<evidence type="ECO:0000256" key="4">
    <source>
        <dbReference type="ARBA" id="ARBA00023163"/>
    </source>
</evidence>